<reference evidence="1" key="1">
    <citation type="submission" date="2010-07" db="EMBL/GenBank/DDBJ databases">
        <authorList>
            <person name="Won E.-J."/>
            <person name="Rhee J.-S."/>
            <person name="Lee J.-S."/>
        </authorList>
    </citation>
    <scope>NUCLEOTIDE SEQUENCE</scope>
</reference>
<proteinExistence type="evidence at transcript level"/>
<evidence type="ECO:0000313" key="1">
    <source>
        <dbReference type="EMBL" id="ADN44529.1"/>
    </source>
</evidence>
<feature type="non-terminal residue" evidence="1">
    <location>
        <position position="1"/>
    </location>
</feature>
<name>G3CHX7_PERNU</name>
<protein>
    <submittedName>
        <fullName evidence="1">Putative cytochrome P450</fullName>
    </submittedName>
</protein>
<organism evidence="1">
    <name type="scientific">Perinereis nuntia</name>
    <name type="common">Polychaete worm</name>
    <name type="synonym">Lycoris nuntia</name>
    <dbReference type="NCBI Taxonomy" id="460893"/>
    <lineage>
        <taxon>Eukaryota</taxon>
        <taxon>Metazoa</taxon>
        <taxon>Spiralia</taxon>
        <taxon>Lophotrochozoa</taxon>
        <taxon>Annelida</taxon>
        <taxon>Polychaeta</taxon>
        <taxon>Errantia</taxon>
        <taxon>Phyllodocida</taxon>
        <taxon>Nereididae</taxon>
        <taxon>Perinereis</taxon>
    </lineage>
</organism>
<feature type="non-terminal residue" evidence="1">
    <location>
        <position position="56"/>
    </location>
</feature>
<accession>G3CHX7</accession>
<dbReference type="EMBL" id="HM631952">
    <property type="protein sequence ID" value="ADN44529.1"/>
    <property type="molecule type" value="mRNA"/>
</dbReference>
<dbReference type="AlphaFoldDB" id="G3CHX7"/>
<sequence>TGQYSLVHTYQSGLAMMQKYGPIVKEEIVPGTVLIRLFNPVDIETVYRNEGKHPNR</sequence>